<evidence type="ECO:0000256" key="1">
    <source>
        <dbReference type="ARBA" id="ARBA00006484"/>
    </source>
</evidence>
<gene>
    <name evidence="3" type="ORF">E0H75_37860</name>
</gene>
<dbReference type="InterPro" id="IPR020904">
    <property type="entry name" value="Sc_DH/Rdtase_CS"/>
</dbReference>
<dbReference type="SUPFAM" id="SSF51735">
    <property type="entry name" value="NAD(P)-binding Rossmann-fold domains"/>
    <property type="match status" value="1"/>
</dbReference>
<evidence type="ECO:0000313" key="3">
    <source>
        <dbReference type="EMBL" id="TCC42783.1"/>
    </source>
</evidence>
<dbReference type="EMBL" id="SJKD01000012">
    <property type="protein sequence ID" value="TCC42783.1"/>
    <property type="molecule type" value="Genomic_DNA"/>
</dbReference>
<dbReference type="Gene3D" id="3.40.50.720">
    <property type="entry name" value="NAD(P)-binding Rossmann-like Domain"/>
    <property type="match status" value="1"/>
</dbReference>
<proteinExistence type="inferred from homology"/>
<dbReference type="PRINTS" id="PR00081">
    <property type="entry name" value="GDHRDH"/>
</dbReference>
<name>A0A4R0J7Z3_9ACTN</name>
<dbReference type="GO" id="GO:0030497">
    <property type="term" value="P:fatty acid elongation"/>
    <property type="evidence" value="ECO:0007669"/>
    <property type="project" value="TreeGrafter"/>
</dbReference>
<dbReference type="FunFam" id="3.40.50.720:FF:000084">
    <property type="entry name" value="Short-chain dehydrogenase reductase"/>
    <property type="match status" value="1"/>
</dbReference>
<dbReference type="InterPro" id="IPR002347">
    <property type="entry name" value="SDR_fam"/>
</dbReference>
<dbReference type="CDD" id="cd05233">
    <property type="entry name" value="SDR_c"/>
    <property type="match status" value="1"/>
</dbReference>
<organism evidence="3 4">
    <name type="scientific">Kribbella capetownensis</name>
    <dbReference type="NCBI Taxonomy" id="1572659"/>
    <lineage>
        <taxon>Bacteria</taxon>
        <taxon>Bacillati</taxon>
        <taxon>Actinomycetota</taxon>
        <taxon>Actinomycetes</taxon>
        <taxon>Propionibacteriales</taxon>
        <taxon>Kribbellaceae</taxon>
        <taxon>Kribbella</taxon>
    </lineage>
</organism>
<protein>
    <submittedName>
        <fullName evidence="3">SDR family oxidoreductase</fullName>
    </submittedName>
</protein>
<sequence length="225" mass="22891">MPARTALVVGGTSGIGAATVRRLSADGLQVVAAGLGAGPSEVDLDLREPSALEQLIGSLDRLDVLVNAAGIIRRGDEHQPEVFREVLEINLTGALRASEAAHDLLAASRGCIVNVASMLSYFGGPLVPAYSASKGGIVQLTKSLAVAWAADGIRVNAVAPGWIATDLTAALQADPAAADRILSRTPMARWGKAEEVAGAIAFLAGPDAGFVTGAVLPVDGGYQSM</sequence>
<keyword evidence="2" id="KW-0560">Oxidoreductase</keyword>
<dbReference type="Proteomes" id="UP000293342">
    <property type="component" value="Unassembled WGS sequence"/>
</dbReference>
<dbReference type="PANTHER" id="PTHR42760">
    <property type="entry name" value="SHORT-CHAIN DEHYDROGENASES/REDUCTASES FAMILY MEMBER"/>
    <property type="match status" value="1"/>
</dbReference>
<keyword evidence="4" id="KW-1185">Reference proteome</keyword>
<dbReference type="PANTHER" id="PTHR42760:SF40">
    <property type="entry name" value="3-OXOACYL-[ACYL-CARRIER-PROTEIN] REDUCTASE, CHLOROPLASTIC"/>
    <property type="match status" value="1"/>
</dbReference>
<dbReference type="Pfam" id="PF13561">
    <property type="entry name" value="adh_short_C2"/>
    <property type="match status" value="1"/>
</dbReference>
<dbReference type="GO" id="GO:0016616">
    <property type="term" value="F:oxidoreductase activity, acting on the CH-OH group of donors, NAD or NADP as acceptor"/>
    <property type="evidence" value="ECO:0007669"/>
    <property type="project" value="TreeGrafter"/>
</dbReference>
<dbReference type="AlphaFoldDB" id="A0A4R0J7Z3"/>
<evidence type="ECO:0000256" key="2">
    <source>
        <dbReference type="ARBA" id="ARBA00023002"/>
    </source>
</evidence>
<reference evidence="3 4" key="1">
    <citation type="submission" date="2019-02" db="EMBL/GenBank/DDBJ databases">
        <title>Kribbella capetownensis sp. nov. and Kribbella speibonae sp. nov., isolated from soil.</title>
        <authorList>
            <person name="Curtis S.M."/>
            <person name="Norton I."/>
            <person name="Everest G.J."/>
            <person name="Meyers P.R."/>
        </authorList>
    </citation>
    <scope>NUCLEOTIDE SEQUENCE [LARGE SCALE GENOMIC DNA]</scope>
    <source>
        <strain evidence="3 4">YM53</strain>
    </source>
</reference>
<comment type="caution">
    <text evidence="3">The sequence shown here is derived from an EMBL/GenBank/DDBJ whole genome shotgun (WGS) entry which is preliminary data.</text>
</comment>
<dbReference type="InterPro" id="IPR036291">
    <property type="entry name" value="NAD(P)-bd_dom_sf"/>
</dbReference>
<dbReference type="PRINTS" id="PR00080">
    <property type="entry name" value="SDRFAMILY"/>
</dbReference>
<comment type="similarity">
    <text evidence="1">Belongs to the short-chain dehydrogenases/reductases (SDR) family.</text>
</comment>
<evidence type="ECO:0000313" key="4">
    <source>
        <dbReference type="Proteomes" id="UP000293342"/>
    </source>
</evidence>
<accession>A0A4R0J7Z3</accession>
<dbReference type="RefSeq" id="WP_131518544.1">
    <property type="nucleotide sequence ID" value="NZ_SJKD01000012.1"/>
</dbReference>
<dbReference type="PROSITE" id="PS00061">
    <property type="entry name" value="ADH_SHORT"/>
    <property type="match status" value="1"/>
</dbReference>
<dbReference type="OrthoDB" id="4380821at2"/>